<evidence type="ECO:0008006" key="3">
    <source>
        <dbReference type="Google" id="ProtNLM"/>
    </source>
</evidence>
<dbReference type="PROSITE" id="PS51257">
    <property type="entry name" value="PROKAR_LIPOPROTEIN"/>
    <property type="match status" value="1"/>
</dbReference>
<evidence type="ECO:0000313" key="2">
    <source>
        <dbReference type="Proteomes" id="UP001476807"/>
    </source>
</evidence>
<evidence type="ECO:0000313" key="1">
    <source>
        <dbReference type="EMBL" id="MER2996148.1"/>
    </source>
</evidence>
<gene>
    <name evidence="1" type="ORF">ABS362_01245</name>
</gene>
<dbReference type="EMBL" id="JBEOKT010000001">
    <property type="protein sequence ID" value="MER2996148.1"/>
    <property type="molecule type" value="Genomic_DNA"/>
</dbReference>
<sequence>MKTIISRILTPIGTIFLLGFGCDTLATMPKHAFVFVNDNDEYIAPPFLMHDGFDDTRLINFYADAYKLKLKRYRDVIKDSEPHNECREGEYYVQEGRSVSGSLLEYLGVLPTLKPRWNEDGSWNY</sequence>
<dbReference type="RefSeq" id="WP_350410281.1">
    <property type="nucleotide sequence ID" value="NZ_JBEOKT010000001.1"/>
</dbReference>
<comment type="caution">
    <text evidence="1">The sequence shown here is derived from an EMBL/GenBank/DDBJ whole genome shotgun (WGS) entry which is preliminary data.</text>
</comment>
<organism evidence="1 2">
    <name type="scientific">Pontibacter populi</name>
    <dbReference type="NCBI Taxonomy" id="890055"/>
    <lineage>
        <taxon>Bacteria</taxon>
        <taxon>Pseudomonadati</taxon>
        <taxon>Bacteroidota</taxon>
        <taxon>Cytophagia</taxon>
        <taxon>Cytophagales</taxon>
        <taxon>Hymenobacteraceae</taxon>
        <taxon>Pontibacter</taxon>
    </lineage>
</organism>
<proteinExistence type="predicted"/>
<reference evidence="1 2" key="1">
    <citation type="submission" date="2024-06" db="EMBL/GenBank/DDBJ databases">
        <title>Pontibacter populi HYL7-15.</title>
        <authorList>
            <person name="Kim M.K."/>
        </authorList>
    </citation>
    <scope>NUCLEOTIDE SEQUENCE [LARGE SCALE GENOMIC DNA]</scope>
    <source>
        <strain evidence="1 2">HYL7-15</strain>
    </source>
</reference>
<dbReference type="Proteomes" id="UP001476807">
    <property type="component" value="Unassembled WGS sequence"/>
</dbReference>
<accession>A0ABV1RP47</accession>
<name>A0ABV1RP47_9BACT</name>
<protein>
    <recommendedName>
        <fullName evidence="3">Lipoprotein</fullName>
    </recommendedName>
</protein>
<keyword evidence="2" id="KW-1185">Reference proteome</keyword>